<comment type="caution">
    <text evidence="2">The sequence shown here is derived from an EMBL/GenBank/DDBJ whole genome shotgun (WGS) entry which is preliminary data.</text>
</comment>
<feature type="compositionally biased region" description="Acidic residues" evidence="1">
    <location>
        <begin position="102"/>
        <end position="123"/>
    </location>
</feature>
<name>A0A433QK75_9FUNG</name>
<evidence type="ECO:0000313" key="2">
    <source>
        <dbReference type="EMBL" id="RUS30182.1"/>
    </source>
</evidence>
<dbReference type="AlphaFoldDB" id="A0A433QK75"/>
<feature type="region of interest" description="Disordered" evidence="1">
    <location>
        <begin position="1"/>
        <end position="123"/>
    </location>
</feature>
<organism evidence="2 3">
    <name type="scientific">Jimgerdemannia flammicorona</name>
    <dbReference type="NCBI Taxonomy" id="994334"/>
    <lineage>
        <taxon>Eukaryota</taxon>
        <taxon>Fungi</taxon>
        <taxon>Fungi incertae sedis</taxon>
        <taxon>Mucoromycota</taxon>
        <taxon>Mucoromycotina</taxon>
        <taxon>Endogonomycetes</taxon>
        <taxon>Endogonales</taxon>
        <taxon>Endogonaceae</taxon>
        <taxon>Jimgerdemannia</taxon>
    </lineage>
</organism>
<keyword evidence="3" id="KW-1185">Reference proteome</keyword>
<dbReference type="Proteomes" id="UP000274822">
    <property type="component" value="Unassembled WGS sequence"/>
</dbReference>
<feature type="compositionally biased region" description="Basic and acidic residues" evidence="1">
    <location>
        <begin position="28"/>
        <end position="60"/>
    </location>
</feature>
<evidence type="ECO:0000256" key="1">
    <source>
        <dbReference type="SAM" id="MobiDB-lite"/>
    </source>
</evidence>
<dbReference type="EMBL" id="RBNJ01004174">
    <property type="protein sequence ID" value="RUS30182.1"/>
    <property type="molecule type" value="Genomic_DNA"/>
</dbReference>
<protein>
    <submittedName>
        <fullName evidence="2">Uncharacterized protein</fullName>
    </submittedName>
</protein>
<reference evidence="2 3" key="1">
    <citation type="journal article" date="2018" name="New Phytol.">
        <title>Phylogenomics of Endogonaceae and evolution of mycorrhizas within Mucoromycota.</title>
        <authorList>
            <person name="Chang Y."/>
            <person name="Desiro A."/>
            <person name="Na H."/>
            <person name="Sandor L."/>
            <person name="Lipzen A."/>
            <person name="Clum A."/>
            <person name="Barry K."/>
            <person name="Grigoriev I.V."/>
            <person name="Martin F.M."/>
            <person name="Stajich J.E."/>
            <person name="Smith M.E."/>
            <person name="Bonito G."/>
            <person name="Spatafora J.W."/>
        </authorList>
    </citation>
    <scope>NUCLEOTIDE SEQUENCE [LARGE SCALE GENOMIC DNA]</scope>
    <source>
        <strain evidence="2 3">AD002</strain>
    </source>
</reference>
<proteinExistence type="predicted"/>
<feature type="compositionally biased region" description="Basic and acidic residues" evidence="1">
    <location>
        <begin position="68"/>
        <end position="101"/>
    </location>
</feature>
<sequence>MSGAGSQASEEGPAAHRHGRSEGAQMESLRKASELHELREGEPLPEAVKRGAVKIDESKQKSGRAKTKKDVKEKVGKKVGKEKTDKEKAGKEKAGKEKVQEEEGNEEYPESGEDGEEEEEEEE</sequence>
<evidence type="ECO:0000313" key="3">
    <source>
        <dbReference type="Proteomes" id="UP000274822"/>
    </source>
</evidence>
<accession>A0A433QK75</accession>
<gene>
    <name evidence="2" type="ORF">BC938DRAFT_479751</name>
</gene>